<evidence type="ECO:0000313" key="2">
    <source>
        <dbReference type="Proteomes" id="UP000435913"/>
    </source>
</evidence>
<organism evidence="1 2">
    <name type="scientific">Vibrio phage NF</name>
    <dbReference type="NCBI Taxonomy" id="2686202"/>
    <lineage>
        <taxon>Viruses</taxon>
        <taxon>Duplodnaviria</taxon>
        <taxon>Heunggongvirae</taxon>
        <taxon>Uroviricota</taxon>
        <taxon>Caudoviricetes</taxon>
        <taxon>Enfavirus</taxon>
        <taxon>Enfavirus NF</taxon>
    </lineage>
</organism>
<dbReference type="InterPro" id="IPR010265">
    <property type="entry name" value="Phage_lambda_TipM"/>
</dbReference>
<dbReference type="KEGG" id="vg:77925360"/>
<dbReference type="Pfam" id="PF05939">
    <property type="entry name" value="Phage_min_tail"/>
    <property type="match status" value="1"/>
</dbReference>
<dbReference type="RefSeq" id="YP_010649800.1">
    <property type="nucleotide sequence ID" value="NC_070773.1"/>
</dbReference>
<dbReference type="EMBL" id="MN812722">
    <property type="protein sequence ID" value="QGZ13282.1"/>
    <property type="molecule type" value="Genomic_DNA"/>
</dbReference>
<accession>A0A6B9J047</accession>
<reference evidence="1" key="1">
    <citation type="submission" date="2019-12" db="EMBL/GenBank/DDBJ databases">
        <title>Isolation and complete genomic sequence of bacteriophage NF: A novel Vibrio alginolyticus phage isolated from the coastal water of Qingdao, China.</title>
        <authorList>
            <person name="Zhang X."/>
        </authorList>
    </citation>
    <scope>NUCLEOTIDE SEQUENCE [LARGE SCALE GENOMIC DNA]</scope>
</reference>
<dbReference type="GeneID" id="77925360"/>
<dbReference type="Proteomes" id="UP000435913">
    <property type="component" value="Segment"/>
</dbReference>
<keyword evidence="2" id="KW-1185">Reference proteome</keyword>
<sequence length="118" mass="13675">MYQVFEWSPLIEISGSSNFRVLEARFGDGYSQEVGDGINNKENSYSLRFKGRYSEIAEIIDFIDQHQGYIPFYFTPKDRPDEVLLFTCKGYSKTNISDNGQNNGIWSLSCTFNQRFEP</sequence>
<name>A0A6B9J047_9CAUD</name>
<protein>
    <submittedName>
        <fullName evidence="1">Tail protein</fullName>
    </submittedName>
</protein>
<proteinExistence type="predicted"/>
<evidence type="ECO:0000313" key="1">
    <source>
        <dbReference type="EMBL" id="QGZ13282.1"/>
    </source>
</evidence>